<protein>
    <recommendedName>
        <fullName evidence="9">TRAF3-interacting protein 1</fullName>
    </recommendedName>
</protein>
<feature type="domain" description="TRAF3-interacting protein 1 N-terminal" evidence="11">
    <location>
        <begin position="9"/>
        <end position="118"/>
    </location>
</feature>
<dbReference type="Gene3D" id="1.10.418.50">
    <property type="entry name" value="Microtubule-binding protein MIP-T3"/>
    <property type="match status" value="1"/>
</dbReference>
<dbReference type="Pfam" id="PF10243">
    <property type="entry name" value="MIP-T3"/>
    <property type="match status" value="1"/>
</dbReference>
<dbReference type="InterPro" id="IPR041476">
    <property type="entry name" value="TRAF3IP1_C"/>
</dbReference>
<proteinExistence type="inferred from homology"/>
<dbReference type="InParanoid" id="A0A6L2PEU4"/>
<accession>A0A6L2PEU4</accession>
<keyword evidence="7" id="KW-0966">Cell projection</keyword>
<dbReference type="InterPro" id="IPR040468">
    <property type="entry name" value="TRAF3IP1_N"/>
</dbReference>
<dbReference type="AlphaFoldDB" id="A0A6L2PEU4"/>
<reference evidence="14" key="1">
    <citation type="submission" date="2020-01" db="EMBL/GenBank/DDBJ databases">
        <title>Draft genome sequence of the Termite Coptotermes fromosanus.</title>
        <authorList>
            <person name="Itakura S."/>
            <person name="Yosikawa Y."/>
            <person name="Umezawa K."/>
        </authorList>
    </citation>
    <scope>NUCLEOTIDE SEQUENCE [LARGE SCALE GENOMIC DNA]</scope>
</reference>
<dbReference type="FunCoup" id="A0A6L2PEU4">
    <property type="interactions" value="63"/>
</dbReference>
<feature type="compositionally biased region" description="Low complexity" evidence="10">
    <location>
        <begin position="335"/>
        <end position="351"/>
    </location>
</feature>
<dbReference type="GO" id="GO:0036064">
    <property type="term" value="C:ciliary basal body"/>
    <property type="evidence" value="ECO:0007669"/>
    <property type="project" value="TreeGrafter"/>
</dbReference>
<keyword evidence="4" id="KW-0970">Cilium biogenesis/degradation</keyword>
<feature type="region of interest" description="Disordered" evidence="10">
    <location>
        <begin position="133"/>
        <end position="374"/>
    </location>
</feature>
<feature type="compositionally biased region" description="Low complexity" evidence="10">
    <location>
        <begin position="203"/>
        <end position="212"/>
    </location>
</feature>
<dbReference type="GO" id="GO:0042073">
    <property type="term" value="P:intraciliary transport"/>
    <property type="evidence" value="ECO:0007669"/>
    <property type="project" value="TreeGrafter"/>
</dbReference>
<evidence type="ECO:0000259" key="11">
    <source>
        <dbReference type="Pfam" id="PF10243"/>
    </source>
</evidence>
<feature type="compositionally biased region" description="Polar residues" evidence="10">
    <location>
        <begin position="221"/>
        <end position="237"/>
    </location>
</feature>
<dbReference type="OrthoDB" id="10258914at2759"/>
<evidence type="ECO:0000256" key="8">
    <source>
        <dbReference type="ARBA" id="ARBA00043971"/>
    </source>
</evidence>
<evidence type="ECO:0000256" key="3">
    <source>
        <dbReference type="ARBA" id="ARBA00022490"/>
    </source>
</evidence>
<dbReference type="GO" id="GO:0048513">
    <property type="term" value="P:animal organ development"/>
    <property type="evidence" value="ECO:0007669"/>
    <property type="project" value="UniProtKB-ARBA"/>
</dbReference>
<keyword evidence="5" id="KW-0175">Coiled coil</keyword>
<dbReference type="GO" id="GO:0008017">
    <property type="term" value="F:microtubule binding"/>
    <property type="evidence" value="ECO:0007669"/>
    <property type="project" value="InterPro"/>
</dbReference>
<dbReference type="InterPro" id="IPR042576">
    <property type="entry name" value="TRAF3IP1_N_sf"/>
</dbReference>
<organism evidence="13 14">
    <name type="scientific">Coptotermes formosanus</name>
    <name type="common">Formosan subterranean termite</name>
    <dbReference type="NCBI Taxonomy" id="36987"/>
    <lineage>
        <taxon>Eukaryota</taxon>
        <taxon>Metazoa</taxon>
        <taxon>Ecdysozoa</taxon>
        <taxon>Arthropoda</taxon>
        <taxon>Hexapoda</taxon>
        <taxon>Insecta</taxon>
        <taxon>Pterygota</taxon>
        <taxon>Neoptera</taxon>
        <taxon>Polyneoptera</taxon>
        <taxon>Dictyoptera</taxon>
        <taxon>Blattodea</taxon>
        <taxon>Blattoidea</taxon>
        <taxon>Termitoidae</taxon>
        <taxon>Rhinotermitidae</taxon>
        <taxon>Coptotermes</taxon>
    </lineage>
</organism>
<dbReference type="EMBL" id="BLKM01000077">
    <property type="protein sequence ID" value="GFG28637.1"/>
    <property type="molecule type" value="Genomic_DNA"/>
</dbReference>
<feature type="compositionally biased region" description="Basic and acidic residues" evidence="10">
    <location>
        <begin position="190"/>
        <end position="200"/>
    </location>
</feature>
<sequence length="576" mass="64669">MSDDIRPEVVKRTQDTLGKYIKKPPLTEKLLKKPPFRFLHDIIRAVIQETGFLQGLFTTEELNHETIKDRDSKIAFLQKVIDAVKVITGTNLTVRPTKIIAGHEPSKTNELLQAIGKALDRKLSSAEYVESLQKAGRKPKVTKTSTRENAPKAKTTSQVPQVKARAEEQEKKKKKTSSLASGANTKSSKLKNETSKKTEPVEEAQQPVQEAENQPIVQELPENNTEVEAQQEAQSPHVNEPEMTRPHSARRVHHKPSASTLNHSALDPNVSEDVEGNSSQNKMETLLDTEEKAQIQVSPQLAEMKIFGTDTSQREPNKKLPDIPVARSSVRPQTALRPQSARPPSARPAAPRIRDRGEIRITEESSSSPIGKVNVIADTEPTVEQDEDDTFIVMESQVPVVTQDQPPSPPPAADTKEQHGHLVTQILETQKELEDDGQYQSQNSQPKKVEIEWEAGRRRERELAGREIDRLRGSIQTLTRAANPLGKLMDFLQEDVDSMQHELAMWQRTNMDLMAQLRMEHSQTQQLTEPIKQHLQQLENSIQEQLNQLSILKGTVLQNDQHIQRLLTGGNISAVK</sequence>
<comment type="caution">
    <text evidence="13">The sequence shown here is derived from an EMBL/GenBank/DDBJ whole genome shotgun (WGS) entry which is preliminary data.</text>
</comment>
<name>A0A6L2PEU4_COPFO</name>
<evidence type="ECO:0000256" key="7">
    <source>
        <dbReference type="ARBA" id="ARBA00023273"/>
    </source>
</evidence>
<evidence type="ECO:0000256" key="2">
    <source>
        <dbReference type="ARBA" id="ARBA00004430"/>
    </source>
</evidence>
<dbReference type="Pfam" id="PF17749">
    <property type="entry name" value="MIP-T3_C"/>
    <property type="match status" value="1"/>
</dbReference>
<keyword evidence="6" id="KW-0206">Cytoskeleton</keyword>
<comment type="similarity">
    <text evidence="8">Belongs to the TRAF3IP1 family.</text>
</comment>
<evidence type="ECO:0000256" key="10">
    <source>
        <dbReference type="SAM" id="MobiDB-lite"/>
    </source>
</evidence>
<evidence type="ECO:0000313" key="14">
    <source>
        <dbReference type="Proteomes" id="UP000502823"/>
    </source>
</evidence>
<evidence type="ECO:0000256" key="1">
    <source>
        <dbReference type="ARBA" id="ARBA00004120"/>
    </source>
</evidence>
<evidence type="ECO:0000313" key="13">
    <source>
        <dbReference type="EMBL" id="GFG28637.1"/>
    </source>
</evidence>
<evidence type="ECO:0000256" key="6">
    <source>
        <dbReference type="ARBA" id="ARBA00023212"/>
    </source>
</evidence>
<feature type="compositionally biased region" description="Basic residues" evidence="10">
    <location>
        <begin position="247"/>
        <end position="256"/>
    </location>
</feature>
<feature type="compositionally biased region" description="Basic and acidic residues" evidence="10">
    <location>
        <begin position="312"/>
        <end position="321"/>
    </location>
</feature>
<feature type="domain" description="TRAF3-interacting protein 1 C-terminal" evidence="12">
    <location>
        <begin position="416"/>
        <end position="567"/>
    </location>
</feature>
<dbReference type="GO" id="GO:0060271">
    <property type="term" value="P:cilium assembly"/>
    <property type="evidence" value="ECO:0007669"/>
    <property type="project" value="TreeGrafter"/>
</dbReference>
<evidence type="ECO:0000256" key="5">
    <source>
        <dbReference type="ARBA" id="ARBA00023054"/>
    </source>
</evidence>
<dbReference type="InterPro" id="IPR018799">
    <property type="entry name" value="TRAF3IP1"/>
</dbReference>
<evidence type="ECO:0000256" key="4">
    <source>
        <dbReference type="ARBA" id="ARBA00022794"/>
    </source>
</evidence>
<feature type="compositionally biased region" description="Basic and acidic residues" evidence="10">
    <location>
        <begin position="352"/>
        <end position="363"/>
    </location>
</feature>
<dbReference type="GO" id="GO:0030992">
    <property type="term" value="C:intraciliary transport particle B"/>
    <property type="evidence" value="ECO:0007669"/>
    <property type="project" value="TreeGrafter"/>
</dbReference>
<keyword evidence="3" id="KW-0963">Cytoplasm</keyword>
<dbReference type="FunFam" id="1.10.418.50:FF:000001">
    <property type="entry name" value="TRAF3-interacting protein 1 isoform X1"/>
    <property type="match status" value="1"/>
</dbReference>
<evidence type="ECO:0000259" key="12">
    <source>
        <dbReference type="Pfam" id="PF17749"/>
    </source>
</evidence>
<dbReference type="GO" id="GO:0070507">
    <property type="term" value="P:regulation of microtubule cytoskeleton organization"/>
    <property type="evidence" value="ECO:0007669"/>
    <property type="project" value="TreeGrafter"/>
</dbReference>
<dbReference type="Proteomes" id="UP000502823">
    <property type="component" value="Unassembled WGS sequence"/>
</dbReference>
<comment type="subcellular location">
    <subcellularLocation>
        <location evidence="2">Cytoplasm</location>
        <location evidence="2">Cytoskeleton</location>
        <location evidence="2">Cilium axoneme</location>
    </subcellularLocation>
    <subcellularLocation>
        <location evidence="1">Cytoplasm</location>
        <location evidence="1">Cytoskeleton</location>
        <location evidence="1">Cilium basal body</location>
    </subcellularLocation>
</comment>
<evidence type="ECO:0000256" key="9">
    <source>
        <dbReference type="ARBA" id="ARBA00070492"/>
    </source>
</evidence>
<dbReference type="PANTHER" id="PTHR31363:SF0">
    <property type="entry name" value="TRAF3-INTERACTING PROTEIN 1"/>
    <property type="match status" value="1"/>
</dbReference>
<gene>
    <name evidence="13" type="ORF">Cfor_06571</name>
</gene>
<dbReference type="GO" id="GO:0005930">
    <property type="term" value="C:axoneme"/>
    <property type="evidence" value="ECO:0007669"/>
    <property type="project" value="UniProtKB-SubCell"/>
</dbReference>
<dbReference type="GO" id="GO:0048731">
    <property type="term" value="P:system development"/>
    <property type="evidence" value="ECO:0007669"/>
    <property type="project" value="UniProtKB-ARBA"/>
</dbReference>
<keyword evidence="14" id="KW-1185">Reference proteome</keyword>
<dbReference type="PANTHER" id="PTHR31363">
    <property type="entry name" value="TRAF3-INTERACTING PROTEIN 1"/>
    <property type="match status" value="1"/>
</dbReference>